<comment type="caution">
    <text evidence="2">The sequence shown here is derived from an EMBL/GenBank/DDBJ whole genome shotgun (WGS) entry which is preliminary data.</text>
</comment>
<feature type="coiled-coil region" evidence="1">
    <location>
        <begin position="128"/>
        <end position="155"/>
    </location>
</feature>
<dbReference type="AlphaFoldDB" id="A0AA36CKV1"/>
<organism evidence="2 3">
    <name type="scientific">Mesorhabditis spiculigera</name>
    <dbReference type="NCBI Taxonomy" id="96644"/>
    <lineage>
        <taxon>Eukaryota</taxon>
        <taxon>Metazoa</taxon>
        <taxon>Ecdysozoa</taxon>
        <taxon>Nematoda</taxon>
        <taxon>Chromadorea</taxon>
        <taxon>Rhabditida</taxon>
        <taxon>Rhabditina</taxon>
        <taxon>Rhabditomorpha</taxon>
        <taxon>Rhabditoidea</taxon>
        <taxon>Rhabditidae</taxon>
        <taxon>Mesorhabditinae</taxon>
        <taxon>Mesorhabditis</taxon>
    </lineage>
</organism>
<keyword evidence="3" id="KW-1185">Reference proteome</keyword>
<feature type="non-terminal residue" evidence="2">
    <location>
        <position position="171"/>
    </location>
</feature>
<accession>A0AA36CKV1</accession>
<gene>
    <name evidence="2" type="ORF">MSPICULIGERA_LOCUS9366</name>
</gene>
<name>A0AA36CKV1_9BILA</name>
<keyword evidence="1" id="KW-0175">Coiled coil</keyword>
<dbReference type="Proteomes" id="UP001177023">
    <property type="component" value="Unassembled WGS sequence"/>
</dbReference>
<protein>
    <submittedName>
        <fullName evidence="2">Uncharacterized protein</fullName>
    </submittedName>
</protein>
<evidence type="ECO:0000313" key="3">
    <source>
        <dbReference type="Proteomes" id="UP001177023"/>
    </source>
</evidence>
<evidence type="ECO:0000313" key="2">
    <source>
        <dbReference type="EMBL" id="CAJ0570936.1"/>
    </source>
</evidence>
<reference evidence="2" key="1">
    <citation type="submission" date="2023-06" db="EMBL/GenBank/DDBJ databases">
        <authorList>
            <person name="Delattre M."/>
        </authorList>
    </citation>
    <scope>NUCLEOTIDE SEQUENCE</scope>
    <source>
        <strain evidence="2">AF72</strain>
    </source>
</reference>
<evidence type="ECO:0000256" key="1">
    <source>
        <dbReference type="SAM" id="Coils"/>
    </source>
</evidence>
<sequence>MFALPKCIERVWADKFESRYQIRKYPSPEKRDNFILPRFWWDQLFGPSYCSPPGSDSTIRGYTVHNGADKVTLILSLFVDFLLGLCTSISLFDRLLDRTELMLTGVVKSLLEHIPSLFEFARGKIKGTREAQQLAEQAKTQKQELETRIAQVRGQDFVDLRPLVAYDPEPV</sequence>
<dbReference type="EMBL" id="CATQJA010002510">
    <property type="protein sequence ID" value="CAJ0570936.1"/>
    <property type="molecule type" value="Genomic_DNA"/>
</dbReference>
<proteinExistence type="predicted"/>